<reference evidence="1 2" key="1">
    <citation type="submission" date="2016-08" db="EMBL/GenBank/DDBJ databases">
        <title>A Parts List for Fungal Cellulosomes Revealed by Comparative Genomics.</title>
        <authorList>
            <consortium name="DOE Joint Genome Institute"/>
            <person name="Haitjema C.H."/>
            <person name="Gilmore S.P."/>
            <person name="Henske J.K."/>
            <person name="Solomon K.V."/>
            <person name="De Groot R."/>
            <person name="Kuo A."/>
            <person name="Mondo S.J."/>
            <person name="Salamov A.A."/>
            <person name="Labutti K."/>
            <person name="Zhao Z."/>
            <person name="Chiniquy J."/>
            <person name="Barry K."/>
            <person name="Brewer H.M."/>
            <person name="Purvine S.O."/>
            <person name="Wright A.T."/>
            <person name="Boxma B."/>
            <person name="Van Alen T."/>
            <person name="Hackstein J.H."/>
            <person name="Baker S.E."/>
            <person name="Grigoriev I.V."/>
            <person name="O'Malley M.A."/>
        </authorList>
    </citation>
    <scope>NUCLEOTIDE SEQUENCE [LARGE SCALE GENOMIC DNA]</scope>
    <source>
        <strain evidence="1 2">S4</strain>
    </source>
</reference>
<sequence length="192" mass="22106">MFASDICLILYLANRFGSRPGKTTSPVEPVALFKEKTVLEKQTSVVVSRYSRSDSKSRVEFENWKFSYERWCLSNKITEDKNLECLISITDGVAKTIRDESIAEFNTKYDKNLIMGIITISIEIVSNANRNYYNHNNNGSSSKANRNFNMIDSNYNKFNNVNQGIEYRRNNDAHKNIVSFKDKELKNNSSNV</sequence>
<dbReference type="Proteomes" id="UP000193944">
    <property type="component" value="Unassembled WGS sequence"/>
</dbReference>
<proteinExistence type="predicted"/>
<organism evidence="1 2">
    <name type="scientific">Anaeromyces robustus</name>
    <dbReference type="NCBI Taxonomy" id="1754192"/>
    <lineage>
        <taxon>Eukaryota</taxon>
        <taxon>Fungi</taxon>
        <taxon>Fungi incertae sedis</taxon>
        <taxon>Chytridiomycota</taxon>
        <taxon>Chytridiomycota incertae sedis</taxon>
        <taxon>Neocallimastigomycetes</taxon>
        <taxon>Neocallimastigales</taxon>
        <taxon>Neocallimastigaceae</taxon>
        <taxon>Anaeromyces</taxon>
    </lineage>
</organism>
<dbReference type="AlphaFoldDB" id="A0A1Y1WW55"/>
<gene>
    <name evidence="1" type="ORF">BCR32DRAFT_282866</name>
</gene>
<reference evidence="1 2" key="2">
    <citation type="submission" date="2016-08" db="EMBL/GenBank/DDBJ databases">
        <title>Pervasive Adenine N6-methylation of Active Genes in Fungi.</title>
        <authorList>
            <consortium name="DOE Joint Genome Institute"/>
            <person name="Mondo S.J."/>
            <person name="Dannebaum R.O."/>
            <person name="Kuo R.C."/>
            <person name="Labutti K."/>
            <person name="Haridas S."/>
            <person name="Kuo A."/>
            <person name="Salamov A."/>
            <person name="Ahrendt S.R."/>
            <person name="Lipzen A."/>
            <person name="Sullivan W."/>
            <person name="Andreopoulos W.B."/>
            <person name="Clum A."/>
            <person name="Lindquist E."/>
            <person name="Daum C."/>
            <person name="Ramamoorthy G.K."/>
            <person name="Gryganskyi A."/>
            <person name="Culley D."/>
            <person name="Magnuson J.K."/>
            <person name="James T.Y."/>
            <person name="O'Malley M.A."/>
            <person name="Stajich J.E."/>
            <person name="Spatafora J.W."/>
            <person name="Visel A."/>
            <person name="Grigoriev I.V."/>
        </authorList>
    </citation>
    <scope>NUCLEOTIDE SEQUENCE [LARGE SCALE GENOMIC DNA]</scope>
    <source>
        <strain evidence="1 2">S4</strain>
    </source>
</reference>
<protein>
    <submittedName>
        <fullName evidence="1">Uncharacterized protein</fullName>
    </submittedName>
</protein>
<keyword evidence="2" id="KW-1185">Reference proteome</keyword>
<accession>A0A1Y1WW55</accession>
<name>A0A1Y1WW55_9FUNG</name>
<evidence type="ECO:0000313" key="2">
    <source>
        <dbReference type="Proteomes" id="UP000193944"/>
    </source>
</evidence>
<dbReference type="EMBL" id="MCFG01000234">
    <property type="protein sequence ID" value="ORX77791.1"/>
    <property type="molecule type" value="Genomic_DNA"/>
</dbReference>
<comment type="caution">
    <text evidence="1">The sequence shown here is derived from an EMBL/GenBank/DDBJ whole genome shotgun (WGS) entry which is preliminary data.</text>
</comment>
<evidence type="ECO:0000313" key="1">
    <source>
        <dbReference type="EMBL" id="ORX77791.1"/>
    </source>
</evidence>